<dbReference type="Gene3D" id="3.60.10.10">
    <property type="entry name" value="Endonuclease/exonuclease/phosphatase"/>
    <property type="match status" value="1"/>
</dbReference>
<sequence length="722" mass="81431">MTRRVPAQNAGNIALPAAQAGKKVGISKRKVEASTDGQKPGISKRKVLLEVTSNSKKTKKSDGTVPMDEEEENSSSHEEQLLKNNKFAGLPDEDQVAEAKENEVKQRKEKLPPFYVRQSAATIDFRAGLVELIKSGKVQGNIRLCQDGFKVLVQSRQHYQLVKDYLTENEAEYFTHDVVMDKPYKIVVRGLYDMPVEELAAELKVLKLDVLAVHKMSRRNKDIKYRDQLYLLHLAKGSTTLPELKAIRAVFNIIVSWERYRPVHRDVTQCFNCLGFGHGGKNCHLKRRCAKCGTDAHITSQCIQDSLVKCLNCNGEHSSTDRKCPKRAEFVKIRQQASTKNQPQRRRTPPALVEQNFPPLQPRRQVPNLAPLPLDPRKRAEMNHPRPGSSQEPRPPPPGFSQEPRPTQEPAVEENGNDLYTSTELLNIFKQMSAALRGCKTKTQQIEVLTSRKNLELVDFLREKEIDVAAITETHLKPGEKVYLQNYKIATQLDRTTSGGGGVLVAVHRDLKPRRLPHFKLDIIEAVGVEIPTSVGPVLFIAAYCPRQVNARDGSAAKLKSDIQKLTRRSAKYIIAGDLNAKHEVWGNSRRNRNGVILHNDLQNGYYNVVSPDRPTRVARSGNHSIIDFFITNMAENVAHPEVFEELSSDHYPVVVEVGASVTPQRQPTRKDYHNVDWQQFQQVVDSNIDYDQHPETSADIDRSLEVIQQAINQAEAANVRE</sequence>
<name>A0A3P7DYC5_WUCBA</name>
<evidence type="ECO:0000259" key="2">
    <source>
        <dbReference type="Pfam" id="PF14529"/>
    </source>
</evidence>
<accession>A0A3P7DYC5</accession>
<dbReference type="Proteomes" id="UP000270924">
    <property type="component" value="Unassembled WGS sequence"/>
</dbReference>
<feature type="non-terminal residue" evidence="3">
    <location>
        <position position="722"/>
    </location>
</feature>
<gene>
    <name evidence="3" type="ORF">WBA_LOCUS8567</name>
</gene>
<evidence type="ECO:0000313" key="4">
    <source>
        <dbReference type="Proteomes" id="UP000270924"/>
    </source>
</evidence>
<feature type="region of interest" description="Disordered" evidence="1">
    <location>
        <begin position="20"/>
        <end position="79"/>
    </location>
</feature>
<dbReference type="GO" id="GO:0003824">
    <property type="term" value="F:catalytic activity"/>
    <property type="evidence" value="ECO:0007669"/>
    <property type="project" value="InterPro"/>
</dbReference>
<dbReference type="GO" id="GO:0008270">
    <property type="term" value="F:zinc ion binding"/>
    <property type="evidence" value="ECO:0007669"/>
    <property type="project" value="InterPro"/>
</dbReference>
<dbReference type="SUPFAM" id="SSF57756">
    <property type="entry name" value="Retrovirus zinc finger-like domains"/>
    <property type="match status" value="1"/>
</dbReference>
<feature type="domain" description="Endonuclease/exonuclease/phosphatase" evidence="2">
    <location>
        <begin position="539"/>
        <end position="654"/>
    </location>
</feature>
<dbReference type="OMA" id="NAKHEVW"/>
<evidence type="ECO:0000256" key="1">
    <source>
        <dbReference type="SAM" id="MobiDB-lite"/>
    </source>
</evidence>
<evidence type="ECO:0000313" key="3">
    <source>
        <dbReference type="EMBL" id="VDM15181.1"/>
    </source>
</evidence>
<dbReference type="SUPFAM" id="SSF56219">
    <property type="entry name" value="DNase I-like"/>
    <property type="match status" value="1"/>
</dbReference>
<dbReference type="InterPro" id="IPR036691">
    <property type="entry name" value="Endo/exonu/phosph_ase_sf"/>
</dbReference>
<feature type="compositionally biased region" description="Basic and acidic residues" evidence="1">
    <location>
        <begin position="375"/>
        <end position="384"/>
    </location>
</feature>
<organism evidence="3 4">
    <name type="scientific">Wuchereria bancrofti</name>
    <dbReference type="NCBI Taxonomy" id="6293"/>
    <lineage>
        <taxon>Eukaryota</taxon>
        <taxon>Metazoa</taxon>
        <taxon>Ecdysozoa</taxon>
        <taxon>Nematoda</taxon>
        <taxon>Chromadorea</taxon>
        <taxon>Rhabditida</taxon>
        <taxon>Spirurina</taxon>
        <taxon>Spiruromorpha</taxon>
        <taxon>Filarioidea</taxon>
        <taxon>Onchocercidae</taxon>
        <taxon>Wuchereria</taxon>
    </lineage>
</organism>
<dbReference type="GO" id="GO:0003676">
    <property type="term" value="F:nucleic acid binding"/>
    <property type="evidence" value="ECO:0007669"/>
    <property type="project" value="InterPro"/>
</dbReference>
<dbReference type="PANTHER" id="PTHR33273:SF2">
    <property type="entry name" value="ENDONUCLEASE_EXONUCLEASE_PHOSPHATASE DOMAIN-CONTAINING PROTEIN"/>
    <property type="match status" value="1"/>
</dbReference>
<dbReference type="PANTHER" id="PTHR33273">
    <property type="entry name" value="DOMAIN-CONTAINING PROTEIN, PUTATIVE-RELATED"/>
    <property type="match status" value="1"/>
</dbReference>
<dbReference type="Pfam" id="PF14529">
    <property type="entry name" value="Exo_endo_phos_2"/>
    <property type="match status" value="1"/>
</dbReference>
<dbReference type="OrthoDB" id="7791090at2759"/>
<dbReference type="InterPro" id="IPR005135">
    <property type="entry name" value="Endo/exonuclease/phosphatase"/>
</dbReference>
<dbReference type="InterPro" id="IPR036875">
    <property type="entry name" value="Znf_CCHC_sf"/>
</dbReference>
<proteinExistence type="predicted"/>
<dbReference type="InParanoid" id="A0A3P7DYC5"/>
<feature type="region of interest" description="Disordered" evidence="1">
    <location>
        <begin position="333"/>
        <end position="414"/>
    </location>
</feature>
<dbReference type="EMBL" id="UYWW01007289">
    <property type="protein sequence ID" value="VDM15181.1"/>
    <property type="molecule type" value="Genomic_DNA"/>
</dbReference>
<protein>
    <recommendedName>
        <fullName evidence="2">Endonuclease/exonuclease/phosphatase domain-containing protein</fullName>
    </recommendedName>
</protein>
<keyword evidence="4" id="KW-1185">Reference proteome</keyword>
<reference evidence="3 4" key="1">
    <citation type="submission" date="2018-11" db="EMBL/GenBank/DDBJ databases">
        <authorList>
            <consortium name="Pathogen Informatics"/>
        </authorList>
    </citation>
    <scope>NUCLEOTIDE SEQUENCE [LARGE SCALE GENOMIC DNA]</scope>
</reference>
<dbReference type="AlphaFoldDB" id="A0A3P7DYC5"/>